<accession>A0ACB6R351</accession>
<evidence type="ECO:0000313" key="1">
    <source>
        <dbReference type="EMBL" id="KAF2473749.1"/>
    </source>
</evidence>
<gene>
    <name evidence="1" type="ORF">BDR25DRAFT_217407</name>
</gene>
<proteinExistence type="predicted"/>
<organism evidence="1 2">
    <name type="scientific">Lindgomyces ingoldianus</name>
    <dbReference type="NCBI Taxonomy" id="673940"/>
    <lineage>
        <taxon>Eukaryota</taxon>
        <taxon>Fungi</taxon>
        <taxon>Dikarya</taxon>
        <taxon>Ascomycota</taxon>
        <taxon>Pezizomycotina</taxon>
        <taxon>Dothideomycetes</taxon>
        <taxon>Pleosporomycetidae</taxon>
        <taxon>Pleosporales</taxon>
        <taxon>Lindgomycetaceae</taxon>
        <taxon>Lindgomyces</taxon>
    </lineage>
</organism>
<dbReference type="Proteomes" id="UP000799755">
    <property type="component" value="Unassembled WGS sequence"/>
</dbReference>
<protein>
    <submittedName>
        <fullName evidence="1">Uncharacterized protein</fullName>
    </submittedName>
</protein>
<comment type="caution">
    <text evidence="1">The sequence shown here is derived from an EMBL/GenBank/DDBJ whole genome shotgun (WGS) entry which is preliminary data.</text>
</comment>
<dbReference type="EMBL" id="MU003499">
    <property type="protein sequence ID" value="KAF2473749.1"/>
    <property type="molecule type" value="Genomic_DNA"/>
</dbReference>
<sequence>MASSSDEERPLLSRSESSSGSAKTLFGDDEESSTTATEINRSIEDDVLPETSIIGRTLGWRSAYILVISRVIGSGIFATPGAIVKSVRSVGLSLSLWIVGAIIAACGLAVSLEYGCALPRSGGEKVYLEYTYRKPRFLASTLVAVQAVLLGFTASNCIVFSQYTLFAFDIEASDLVRKSLAVSLLTAITIIHGCFLKLGIRIQNILGWIKVGLVIFMIFAGLFVVIFQPHDSHEGRSHFPKATELWKDSDWSWGVTSRY</sequence>
<keyword evidence="2" id="KW-1185">Reference proteome</keyword>
<reference evidence="1" key="1">
    <citation type="journal article" date="2020" name="Stud. Mycol.">
        <title>101 Dothideomycetes genomes: a test case for predicting lifestyles and emergence of pathogens.</title>
        <authorList>
            <person name="Haridas S."/>
            <person name="Albert R."/>
            <person name="Binder M."/>
            <person name="Bloem J."/>
            <person name="Labutti K."/>
            <person name="Salamov A."/>
            <person name="Andreopoulos B."/>
            <person name="Baker S."/>
            <person name="Barry K."/>
            <person name="Bills G."/>
            <person name="Bluhm B."/>
            <person name="Cannon C."/>
            <person name="Castanera R."/>
            <person name="Culley D."/>
            <person name="Daum C."/>
            <person name="Ezra D."/>
            <person name="Gonzalez J."/>
            <person name="Henrissat B."/>
            <person name="Kuo A."/>
            <person name="Liang C."/>
            <person name="Lipzen A."/>
            <person name="Lutzoni F."/>
            <person name="Magnuson J."/>
            <person name="Mondo S."/>
            <person name="Nolan M."/>
            <person name="Ohm R."/>
            <person name="Pangilinan J."/>
            <person name="Park H.-J."/>
            <person name="Ramirez L."/>
            <person name="Alfaro M."/>
            <person name="Sun H."/>
            <person name="Tritt A."/>
            <person name="Yoshinaga Y."/>
            <person name="Zwiers L.-H."/>
            <person name="Turgeon B."/>
            <person name="Goodwin S."/>
            <person name="Spatafora J."/>
            <person name="Crous P."/>
            <person name="Grigoriev I."/>
        </authorList>
    </citation>
    <scope>NUCLEOTIDE SEQUENCE</scope>
    <source>
        <strain evidence="1">ATCC 200398</strain>
    </source>
</reference>
<name>A0ACB6R351_9PLEO</name>
<evidence type="ECO:0000313" key="2">
    <source>
        <dbReference type="Proteomes" id="UP000799755"/>
    </source>
</evidence>